<accession>A0A7J6HH75</accession>
<evidence type="ECO:0000259" key="1">
    <source>
        <dbReference type="Pfam" id="PF13456"/>
    </source>
</evidence>
<dbReference type="SUPFAM" id="SSF53098">
    <property type="entry name" value="Ribonuclease H-like"/>
    <property type="match status" value="1"/>
</dbReference>
<feature type="domain" description="RNase H type-1" evidence="1">
    <location>
        <begin position="603"/>
        <end position="722"/>
    </location>
</feature>
<dbReference type="InterPro" id="IPR012337">
    <property type="entry name" value="RNaseH-like_sf"/>
</dbReference>
<dbReference type="EMBL" id="JAATIP010000013">
    <property type="protein sequence ID" value="KAF4393869.1"/>
    <property type="molecule type" value="Genomic_DNA"/>
</dbReference>
<evidence type="ECO:0000313" key="3">
    <source>
        <dbReference type="EMBL" id="KAF4393869.1"/>
    </source>
</evidence>
<dbReference type="Pfam" id="PF14392">
    <property type="entry name" value="zf-CCHC_4"/>
    <property type="match status" value="1"/>
</dbReference>
<dbReference type="GO" id="GO:0004523">
    <property type="term" value="F:RNA-DNA hybrid ribonuclease activity"/>
    <property type="evidence" value="ECO:0007669"/>
    <property type="project" value="InterPro"/>
</dbReference>
<dbReference type="PANTHER" id="PTHR47074">
    <property type="entry name" value="BNAC02G40300D PROTEIN"/>
    <property type="match status" value="1"/>
</dbReference>
<evidence type="ECO:0000259" key="2">
    <source>
        <dbReference type="Pfam" id="PF14392"/>
    </source>
</evidence>
<protein>
    <recommendedName>
        <fullName evidence="5">CCHC-type domain-containing protein</fullName>
    </recommendedName>
</protein>
<comment type="caution">
    <text evidence="3">The sequence shown here is derived from an EMBL/GenBank/DDBJ whole genome shotgun (WGS) entry which is preliminary data.</text>
</comment>
<dbReference type="InterPro" id="IPR052929">
    <property type="entry name" value="RNase_H-like_EbsB-rel"/>
</dbReference>
<feature type="domain" description="Zinc knuckle CX2CX4HX4C" evidence="2">
    <location>
        <begin position="184"/>
        <end position="229"/>
    </location>
</feature>
<dbReference type="InterPro" id="IPR002156">
    <property type="entry name" value="RNaseH_domain"/>
</dbReference>
<gene>
    <name evidence="3" type="ORF">F8388_018360</name>
</gene>
<dbReference type="AlphaFoldDB" id="A0A7J6HH75"/>
<dbReference type="InterPro" id="IPR025836">
    <property type="entry name" value="Zn_knuckle_CX2CX4HX4C"/>
</dbReference>
<dbReference type="InterPro" id="IPR044730">
    <property type="entry name" value="RNase_H-like_dom_plant"/>
</dbReference>
<organism evidence="3 4">
    <name type="scientific">Cannabis sativa</name>
    <name type="common">Hemp</name>
    <name type="synonym">Marijuana</name>
    <dbReference type="NCBI Taxonomy" id="3483"/>
    <lineage>
        <taxon>Eukaryota</taxon>
        <taxon>Viridiplantae</taxon>
        <taxon>Streptophyta</taxon>
        <taxon>Embryophyta</taxon>
        <taxon>Tracheophyta</taxon>
        <taxon>Spermatophyta</taxon>
        <taxon>Magnoliopsida</taxon>
        <taxon>eudicotyledons</taxon>
        <taxon>Gunneridae</taxon>
        <taxon>Pentapetalae</taxon>
        <taxon>rosids</taxon>
        <taxon>fabids</taxon>
        <taxon>Rosales</taxon>
        <taxon>Cannabaceae</taxon>
        <taxon>Cannabis</taxon>
    </lineage>
</organism>
<dbReference type="GO" id="GO:0003676">
    <property type="term" value="F:nucleic acid binding"/>
    <property type="evidence" value="ECO:0007669"/>
    <property type="project" value="InterPro"/>
</dbReference>
<proteinExistence type="predicted"/>
<dbReference type="Proteomes" id="UP000525078">
    <property type="component" value="Unassembled WGS sequence"/>
</dbReference>
<dbReference type="CDD" id="cd06222">
    <property type="entry name" value="RNase_H_like"/>
    <property type="match status" value="1"/>
</dbReference>
<dbReference type="PANTHER" id="PTHR47074:SF48">
    <property type="entry name" value="POLYNUCLEOTIDYL TRANSFERASE, RIBONUCLEASE H-LIKE SUPERFAMILY PROTEIN"/>
    <property type="match status" value="1"/>
</dbReference>
<evidence type="ECO:0000313" key="4">
    <source>
        <dbReference type="Proteomes" id="UP000525078"/>
    </source>
</evidence>
<reference evidence="3 4" key="1">
    <citation type="journal article" date="2020" name="bioRxiv">
        <title>Sequence and annotation of 42 cannabis genomes reveals extensive copy number variation in cannabinoid synthesis and pathogen resistance genes.</title>
        <authorList>
            <person name="Mckernan K.J."/>
            <person name="Helbert Y."/>
            <person name="Kane L.T."/>
            <person name="Ebling H."/>
            <person name="Zhang L."/>
            <person name="Liu B."/>
            <person name="Eaton Z."/>
            <person name="Mclaughlin S."/>
            <person name="Kingan S."/>
            <person name="Baybayan P."/>
            <person name="Concepcion G."/>
            <person name="Jordan M."/>
            <person name="Riva A."/>
            <person name="Barbazuk W."/>
            <person name="Harkins T."/>
        </authorList>
    </citation>
    <scope>NUCLEOTIDE SEQUENCE [LARGE SCALE GENOMIC DNA]</scope>
    <source>
        <strain evidence="4">cv. Jamaican Lion 4</strain>
        <tissue evidence="3">Leaf</tissue>
    </source>
</reference>
<sequence>MLKKPIDTVDDLLAKVSNLTVLDEDGWEINTVGGSVVGEHCAKARLCSNRPMSRPLLKTILGRVWGVADNNWGVEIKFNNNKSSFLVFSFKSAQDLNRILNKCPWLLNYGTLILERMENLPCDWKKELLRFPISGRVLHLPSRSITKGNLVRLATMAGEVIEVQPADIPRIVTKGYFTFKVWCDITKPLFPGFLFPSEGKKIWLPFRYDRLPFMCFNCGFLGHDTRVCAESPKMFDDGLGNWKPSYGPWLKVDDKRDAKLQPNAALDSSVKKAFFAGSLVQDPPLPAVLLQGQGLGASSIHSSTSKNMLEFNSGLACTDTDRTSLFEKDVEGMKAKMQSTSETVNVNSKRRGFWREDSSTHQSATAMDMEVGLNSLMGKESTESSLNNLNLIDVPITYEDKLGNDTKVEGPLKRRKVTPKRIKNKGKEGMTETKLKDYFQHLFSQSNGGTEIKEELRGCVPCRINPWLPRGTPFSLRSKVSLPEGVTIDKLINEEGTWKNSEVSSWFHVDDIPWVLAPNVLFSLWGKLSKSEMLYFIGFSWLLWHRRNKFLFQHKVQEDHAWVNWAQELLDEHFGEVFQIRSEQEVCPKRSWQPPPPDHVLINTDASVVQGKPGCGLSAVIRDHDGNLIVAESFFIPGLLSVQLAEVYAIRMGLMLAQRWSLKKVHVAADCLGVVSALQSSPTSLSDWGMMAREIQMLQKHFTFVQFSFVHRECNDVANALAIWSRKTHSCNLWTVDLPDCAAAILLVEKPLVAV</sequence>
<evidence type="ECO:0008006" key="5">
    <source>
        <dbReference type="Google" id="ProtNLM"/>
    </source>
</evidence>
<dbReference type="Gene3D" id="3.30.420.10">
    <property type="entry name" value="Ribonuclease H-like superfamily/Ribonuclease H"/>
    <property type="match status" value="1"/>
</dbReference>
<name>A0A7J6HH75_CANSA</name>
<dbReference type="InterPro" id="IPR036397">
    <property type="entry name" value="RNaseH_sf"/>
</dbReference>
<dbReference type="Pfam" id="PF13456">
    <property type="entry name" value="RVT_3"/>
    <property type="match status" value="1"/>
</dbReference>